<dbReference type="AlphaFoldDB" id="A0A392WFD7"/>
<comment type="caution">
    <text evidence="2">The sequence shown here is derived from an EMBL/GenBank/DDBJ whole genome shotgun (WGS) entry which is preliminary data.</text>
</comment>
<reference evidence="2 3" key="1">
    <citation type="journal article" date="2018" name="Front. Plant Sci.">
        <title>Red Clover (Trifolium pratense) and Zigzag Clover (T. medium) - A Picture of Genomic Similarities and Differences.</title>
        <authorList>
            <person name="Dluhosova J."/>
            <person name="Istvanek J."/>
            <person name="Nedelnik J."/>
            <person name="Repkova J."/>
        </authorList>
    </citation>
    <scope>NUCLEOTIDE SEQUENCE [LARGE SCALE GENOMIC DNA]</scope>
    <source>
        <strain evidence="3">cv. 10/8</strain>
        <tissue evidence="2">Leaf</tissue>
    </source>
</reference>
<sequence>IVPGDQKRRVDSDPSLSSNHTTGGGVVPTCTPMLKSEQSARRYKRVSE</sequence>
<keyword evidence="3" id="KW-1185">Reference proteome</keyword>
<dbReference type="EMBL" id="LXQA011467278">
    <property type="protein sequence ID" value="MCI98219.1"/>
    <property type="molecule type" value="Genomic_DNA"/>
</dbReference>
<accession>A0A392WFD7</accession>
<protein>
    <submittedName>
        <fullName evidence="2">Uncharacterized protein</fullName>
    </submittedName>
</protein>
<feature type="non-terminal residue" evidence="2">
    <location>
        <position position="1"/>
    </location>
</feature>
<feature type="compositionally biased region" description="Basic and acidic residues" evidence="1">
    <location>
        <begin position="1"/>
        <end position="12"/>
    </location>
</feature>
<evidence type="ECO:0000313" key="2">
    <source>
        <dbReference type="EMBL" id="MCI98219.1"/>
    </source>
</evidence>
<feature type="region of interest" description="Disordered" evidence="1">
    <location>
        <begin position="1"/>
        <end position="48"/>
    </location>
</feature>
<evidence type="ECO:0000256" key="1">
    <source>
        <dbReference type="SAM" id="MobiDB-lite"/>
    </source>
</evidence>
<name>A0A392WFD7_9FABA</name>
<organism evidence="2 3">
    <name type="scientific">Trifolium medium</name>
    <dbReference type="NCBI Taxonomy" id="97028"/>
    <lineage>
        <taxon>Eukaryota</taxon>
        <taxon>Viridiplantae</taxon>
        <taxon>Streptophyta</taxon>
        <taxon>Embryophyta</taxon>
        <taxon>Tracheophyta</taxon>
        <taxon>Spermatophyta</taxon>
        <taxon>Magnoliopsida</taxon>
        <taxon>eudicotyledons</taxon>
        <taxon>Gunneridae</taxon>
        <taxon>Pentapetalae</taxon>
        <taxon>rosids</taxon>
        <taxon>fabids</taxon>
        <taxon>Fabales</taxon>
        <taxon>Fabaceae</taxon>
        <taxon>Papilionoideae</taxon>
        <taxon>50 kb inversion clade</taxon>
        <taxon>NPAAA clade</taxon>
        <taxon>Hologalegina</taxon>
        <taxon>IRL clade</taxon>
        <taxon>Trifolieae</taxon>
        <taxon>Trifolium</taxon>
    </lineage>
</organism>
<evidence type="ECO:0000313" key="3">
    <source>
        <dbReference type="Proteomes" id="UP000265520"/>
    </source>
</evidence>
<proteinExistence type="predicted"/>
<dbReference type="Proteomes" id="UP000265520">
    <property type="component" value="Unassembled WGS sequence"/>
</dbReference>